<keyword evidence="3 7" id="KW-0067">ATP-binding</keyword>
<dbReference type="KEGG" id="tng:GSTEN00011356G001"/>
<dbReference type="GO" id="GO:0008017">
    <property type="term" value="F:microtubule binding"/>
    <property type="evidence" value="ECO:0007669"/>
    <property type="project" value="InterPro"/>
</dbReference>
<feature type="coiled-coil region" evidence="9">
    <location>
        <begin position="397"/>
        <end position="424"/>
    </location>
</feature>
<dbReference type="PANTHER" id="PTHR21314:SF0">
    <property type="entry name" value="QUEUOSINE 5'-PHOSPHATE N-GLYCOSYLASE_HYDROLASE"/>
    <property type="match status" value="1"/>
</dbReference>
<name>Q4SWR0_TETNG</name>
<accession>Q4SWR0</accession>
<feature type="compositionally biased region" description="Polar residues" evidence="10">
    <location>
        <begin position="753"/>
        <end position="764"/>
    </location>
</feature>
<dbReference type="GO" id="GO:0005524">
    <property type="term" value="F:ATP binding"/>
    <property type="evidence" value="ECO:0007669"/>
    <property type="project" value="UniProtKB-KW"/>
</dbReference>
<dbReference type="PANTHER" id="PTHR21314">
    <property type="entry name" value="QUEUOSINE 5'-PHOSPHATE N-GLYCOSYLASE_HYDROLASE-RELATED"/>
    <property type="match status" value="1"/>
</dbReference>
<dbReference type="AlphaFoldDB" id="Q4SWR0"/>
<feature type="domain" description="Kinesin motor" evidence="11">
    <location>
        <begin position="221"/>
        <end position="380"/>
    </location>
</feature>
<evidence type="ECO:0000256" key="3">
    <source>
        <dbReference type="ARBA" id="ARBA00022840"/>
    </source>
</evidence>
<evidence type="ECO:0000256" key="10">
    <source>
        <dbReference type="SAM" id="MobiDB-lite"/>
    </source>
</evidence>
<feature type="coiled-coil region" evidence="9">
    <location>
        <begin position="703"/>
        <end position="730"/>
    </location>
</feature>
<comment type="catalytic activity">
    <reaction evidence="5 8">
        <text>queuosine 5'-phosphate + H2O = queuine + D-ribose 5-phosphate</text>
        <dbReference type="Rhea" id="RHEA:75387"/>
        <dbReference type="ChEBI" id="CHEBI:15377"/>
        <dbReference type="ChEBI" id="CHEBI:17433"/>
        <dbReference type="ChEBI" id="CHEBI:78346"/>
        <dbReference type="ChEBI" id="CHEBI:194371"/>
    </reaction>
    <physiologicalReaction direction="left-to-right" evidence="5 8">
        <dbReference type="Rhea" id="RHEA:75388"/>
    </physiologicalReaction>
</comment>
<feature type="region of interest" description="Disordered" evidence="10">
    <location>
        <begin position="749"/>
        <end position="778"/>
    </location>
</feature>
<evidence type="ECO:0000256" key="6">
    <source>
        <dbReference type="PROSITE-ProRule" id="PRU00283"/>
    </source>
</evidence>
<gene>
    <name evidence="12" type="ORF">GSTENG00011356001</name>
</gene>
<organism evidence="12">
    <name type="scientific">Tetraodon nigroviridis</name>
    <name type="common">Spotted green pufferfish</name>
    <name type="synonym">Chelonodon nigroviridis</name>
    <dbReference type="NCBI Taxonomy" id="99883"/>
    <lineage>
        <taxon>Eukaryota</taxon>
        <taxon>Metazoa</taxon>
        <taxon>Chordata</taxon>
        <taxon>Craniata</taxon>
        <taxon>Vertebrata</taxon>
        <taxon>Euteleostomi</taxon>
        <taxon>Actinopterygii</taxon>
        <taxon>Neopterygii</taxon>
        <taxon>Teleostei</taxon>
        <taxon>Neoteleostei</taxon>
        <taxon>Acanthomorphata</taxon>
        <taxon>Eupercaria</taxon>
        <taxon>Tetraodontiformes</taxon>
        <taxon>Tetradontoidea</taxon>
        <taxon>Tetraodontidae</taxon>
        <taxon>Tetraodon</taxon>
    </lineage>
</organism>
<keyword evidence="7" id="KW-0493">Microtubule</keyword>
<comment type="similarity">
    <text evidence="4 8">Belongs to the QNG1 protein family.</text>
</comment>
<dbReference type="InterPro" id="IPR019438">
    <property type="entry name" value="Q_salvage"/>
</dbReference>
<evidence type="ECO:0000256" key="4">
    <source>
        <dbReference type="ARBA" id="ARBA00035119"/>
    </source>
</evidence>
<keyword evidence="7" id="KW-0505">Motor protein</keyword>
<dbReference type="EMBL" id="CAAE01013545">
    <property type="protein sequence ID" value="CAF94922.1"/>
    <property type="molecule type" value="Genomic_DNA"/>
</dbReference>
<dbReference type="GO" id="GO:0003777">
    <property type="term" value="F:microtubule motor activity"/>
    <property type="evidence" value="ECO:0007669"/>
    <property type="project" value="InterPro"/>
</dbReference>
<dbReference type="PRINTS" id="PR00380">
    <property type="entry name" value="KINESINHEAVY"/>
</dbReference>
<evidence type="ECO:0000313" key="12">
    <source>
        <dbReference type="EMBL" id="CAF94922.1"/>
    </source>
</evidence>
<evidence type="ECO:0000256" key="5">
    <source>
        <dbReference type="ARBA" id="ARBA00048204"/>
    </source>
</evidence>
<feature type="coiled-coil region" evidence="9">
    <location>
        <begin position="504"/>
        <end position="559"/>
    </location>
</feature>
<dbReference type="Pfam" id="PF10343">
    <property type="entry name" value="Q_salvage"/>
    <property type="match status" value="1"/>
</dbReference>
<dbReference type="GO" id="GO:0007018">
    <property type="term" value="P:microtubule-based movement"/>
    <property type="evidence" value="ECO:0007669"/>
    <property type="project" value="InterPro"/>
</dbReference>
<reference evidence="12" key="1">
    <citation type="journal article" date="2004" name="Nature">
        <title>Genome duplication in the teleost fish Tetraodon nigroviridis reveals the early vertebrate proto-karyotype.</title>
        <authorList>
            <person name="Jaillon O."/>
            <person name="Aury J.-M."/>
            <person name="Brunet F."/>
            <person name="Petit J.-L."/>
            <person name="Stange-Thomann N."/>
            <person name="Mauceli E."/>
            <person name="Bouneau L."/>
            <person name="Fischer C."/>
            <person name="Ozouf-Costaz C."/>
            <person name="Bernot A."/>
            <person name="Nicaud S."/>
            <person name="Jaffe D."/>
            <person name="Fisher S."/>
            <person name="Lutfalla G."/>
            <person name="Dossat C."/>
            <person name="Segurens B."/>
            <person name="Dasilva C."/>
            <person name="Salanoubat M."/>
            <person name="Levy M."/>
            <person name="Boudet N."/>
            <person name="Castellano S."/>
            <person name="Anthouard V."/>
            <person name="Jubin C."/>
            <person name="Castelli V."/>
            <person name="Katinka M."/>
            <person name="Vacherie B."/>
            <person name="Biemont C."/>
            <person name="Skalli Z."/>
            <person name="Cattolico L."/>
            <person name="Poulain J."/>
            <person name="De Berardinis V."/>
            <person name="Cruaud C."/>
            <person name="Duprat S."/>
            <person name="Brottier P."/>
            <person name="Coutanceau J.-P."/>
            <person name="Gouzy J."/>
            <person name="Parra G."/>
            <person name="Lardier G."/>
            <person name="Chapple C."/>
            <person name="McKernan K.J."/>
            <person name="McEwan P."/>
            <person name="Bosak S."/>
            <person name="Kellis M."/>
            <person name="Volff J.-N."/>
            <person name="Guigo R."/>
            <person name="Zody M.C."/>
            <person name="Mesirov J."/>
            <person name="Lindblad-Toh K."/>
            <person name="Birren B."/>
            <person name="Nusbaum C."/>
            <person name="Kahn D."/>
            <person name="Robinson-Rechavi M."/>
            <person name="Laudet V."/>
            <person name="Schachter V."/>
            <person name="Quetier F."/>
            <person name="Saurin W."/>
            <person name="Scarpelli C."/>
            <person name="Wincker P."/>
            <person name="Lander E.S."/>
            <person name="Weissenbach J."/>
            <person name="Roest Crollius H."/>
        </authorList>
    </citation>
    <scope>NUCLEOTIDE SEQUENCE [LARGE SCALE GENOMIC DNA]</scope>
</reference>
<dbReference type="SUPFAM" id="SSF52540">
    <property type="entry name" value="P-loop containing nucleoside triphosphate hydrolases"/>
    <property type="match status" value="1"/>
</dbReference>
<dbReference type="SMART" id="SM00129">
    <property type="entry name" value="KISc"/>
    <property type="match status" value="1"/>
</dbReference>
<dbReference type="PROSITE" id="PS00411">
    <property type="entry name" value="KINESIN_MOTOR_1"/>
    <property type="match status" value="1"/>
</dbReference>
<dbReference type="InterPro" id="IPR027417">
    <property type="entry name" value="P-loop_NTPase"/>
</dbReference>
<keyword evidence="9" id="KW-0175">Coiled coil</keyword>
<dbReference type="InterPro" id="IPR036961">
    <property type="entry name" value="Kinesin_motor_dom_sf"/>
</dbReference>
<dbReference type="GO" id="GO:0016787">
    <property type="term" value="F:hydrolase activity"/>
    <property type="evidence" value="ECO:0007669"/>
    <property type="project" value="UniProtKB-KW"/>
</dbReference>
<dbReference type="OrthoDB" id="416777at2759"/>
<dbReference type="PROSITE" id="PS50067">
    <property type="entry name" value="KINESIN_MOTOR_2"/>
    <property type="match status" value="1"/>
</dbReference>
<evidence type="ECO:0000256" key="1">
    <source>
        <dbReference type="ARBA" id="ARBA00022741"/>
    </source>
</evidence>
<keyword evidence="1 7" id="KW-0547">Nucleotide-binding</keyword>
<evidence type="ECO:0000256" key="8">
    <source>
        <dbReference type="RuleBase" id="RU365002"/>
    </source>
</evidence>
<protein>
    <recommendedName>
        <fullName evidence="7 8">Multifunctional fusion protein</fullName>
    </recommendedName>
    <domain>
        <recommendedName>
            <fullName evidence="8">Queuosine 5'-phosphate N-glycosylase/hydrolase</fullName>
            <ecNumber evidence="8">3.2.2.-</ecNumber>
        </recommendedName>
        <alternativeName>
            <fullName evidence="8">Queuosine-nucleotide N-glycosylase/hydrolase</fullName>
        </alternativeName>
    </domain>
    <domain>
        <recommendedName>
            <fullName evidence="7">Kinesin-like protein</fullName>
        </recommendedName>
    </domain>
</protein>
<dbReference type="EC" id="3.2.2.-" evidence="8"/>
<comment type="caution">
    <text evidence="6">Lacks conserved residue(s) required for the propagation of feature annotation.</text>
</comment>
<keyword evidence="2 8" id="KW-0378">Hydrolase</keyword>
<dbReference type="GO" id="GO:0005874">
    <property type="term" value="C:microtubule"/>
    <property type="evidence" value="ECO:0007669"/>
    <property type="project" value="UniProtKB-KW"/>
</dbReference>
<sequence length="959" mass="109390">MGSPLPPRESGKYIAERSRDALNWVFVVDTLNFSFWPESENQQCEVTYKGTTYTGYMTLCAAISRAMDEGIPITDPTYFSQMSVQELAHVLRSDNETPMPMLQERHQVLTEGGRVLLEHGGSFRSFISRAGNDAQKMVELVVEKIPSYRDEATYEGKRVSFYKRAQILVADLWGIMEARGEGAIISIDWLTMFADYRVPQALVYLGALRYSDALMQALKNEELLSLVEMSSAARQTCTTGMNDKSSRSHTVLTILITQHCNNKLNTICSSKFCLVDLAGSERVKKTGNTGKHFKESIHINTDLLAVGNVIRALSDRTLNYCGKTRKSSFVPFRDAKITRLLRDSLGGTSHTLMMTCVSPSGHSLAETLNALYFASKARHIRNRPAKQTSQTDQKYNHKLAQARISELENEVKLLKEVIEEKQMMIKEVSLENVSPEDQRAGDVKLNQGEPLQCCVLAQEAAGLLAKVSSPSPSFKQQLQDWRERLTATNHQCPGDGMDLSDSPTLKLKEEIDKCKEALSAKEEQMQQKDAEQRLLQRQVQILLQENKSYLQDLEEEKKRSPLEVHSSPPAFSLERVMADFKMRGHVLLAENEEKDNNKLLLTAPQVQSRDMAEVDEDAGTDYIHAKQVREKEKLKASETKKRLRDLSVIMGMKKDFIKELVKTEKELKALLTHSRYSREGRDDVLQTLSMHGQQIQAQVYSSVQHMKKQRAELQARLRQIEETSNNSQTTNVNLGEDLLRVSMSLDSLERSSTELQSRDSTNTESQEEERQMLRKKRDTLQAQLKDSRVLSVQEEESLVLLEEDREALDAALEFENSCIQERQKRLNTNSSSNRCPDIEPDQLAAVIRKIRRLSATEASDLLIKYFNKVICLRETLQNVHLRCEELELVVREREMMVNKMDSDRQRLTLDADRRLTQLQRDHQINIQQLLQKLKGEETEGLKLLGCCFLVFFFNLFLCV</sequence>
<evidence type="ECO:0000256" key="2">
    <source>
        <dbReference type="ARBA" id="ARBA00022801"/>
    </source>
</evidence>
<evidence type="ECO:0000256" key="7">
    <source>
        <dbReference type="RuleBase" id="RU000394"/>
    </source>
</evidence>
<dbReference type="GO" id="GO:0006400">
    <property type="term" value="P:tRNA modification"/>
    <property type="evidence" value="ECO:0007669"/>
    <property type="project" value="TreeGrafter"/>
</dbReference>
<evidence type="ECO:0000256" key="9">
    <source>
        <dbReference type="SAM" id="Coils"/>
    </source>
</evidence>
<comment type="similarity">
    <text evidence="6 7">Belongs to the TRAFAC class myosin-kinesin ATPase superfamily. Kinesin family.</text>
</comment>
<evidence type="ECO:0000259" key="11">
    <source>
        <dbReference type="PROSITE" id="PS50067"/>
    </source>
</evidence>
<proteinExistence type="inferred from homology"/>
<comment type="function">
    <text evidence="8">Catalyzes the hydrolysis of queuosine 5'-phosphate, releasing the nucleobase queuine (q). Is required for salvage of queuine from exogenous queuosine (Q) that is imported and then converted to queuosine 5'-phosphate intracellularly.</text>
</comment>
<reference evidence="12" key="2">
    <citation type="submission" date="2004-02" db="EMBL/GenBank/DDBJ databases">
        <authorList>
            <consortium name="Genoscope"/>
            <consortium name="Whitehead Institute Centre for Genome Research"/>
        </authorList>
    </citation>
    <scope>NUCLEOTIDE SEQUENCE</scope>
</reference>
<dbReference type="InterPro" id="IPR019821">
    <property type="entry name" value="Kinesin_motor_CS"/>
</dbReference>
<dbReference type="InterPro" id="IPR001752">
    <property type="entry name" value="Kinesin_motor_dom"/>
</dbReference>
<dbReference type="Gene3D" id="3.40.850.10">
    <property type="entry name" value="Kinesin motor domain"/>
    <property type="match status" value="1"/>
</dbReference>